<keyword evidence="2" id="KW-0645">Protease</keyword>
<reference evidence="2" key="1">
    <citation type="submission" date="2022-01" db="EMBL/GenBank/DDBJ databases">
        <title>Draft genome sequence of Sabulilitoribacter arenilitoris KCTC 52401.</title>
        <authorList>
            <person name="Oh J.-S."/>
        </authorList>
    </citation>
    <scope>NUCLEOTIDE SEQUENCE</scope>
    <source>
        <strain evidence="2">HMF6543</strain>
    </source>
</reference>
<comment type="caution">
    <text evidence="2">The sequence shown here is derived from an EMBL/GenBank/DDBJ whole genome shotgun (WGS) entry which is preliminary data.</text>
</comment>
<dbReference type="Pfam" id="PF13715">
    <property type="entry name" value="CarbopepD_reg_2"/>
    <property type="match status" value="1"/>
</dbReference>
<evidence type="ECO:0000256" key="1">
    <source>
        <dbReference type="SAM" id="SignalP"/>
    </source>
</evidence>
<dbReference type="Proteomes" id="UP001199795">
    <property type="component" value="Unassembled WGS sequence"/>
</dbReference>
<proteinExistence type="predicted"/>
<sequence>MKPKLLFLLVTLFISQLFNAQESIHAKLIDSTTQKPIPFATIELNKKSGVISNENGIFQMYLGKKITKKDSLYINCLGYETKRVAVKKFTDSIIVLSTKSIELNEVLVSNKKYTVDEIIEKAKENLANNYDFEYSKSRLFYRQSDNNNIIKNTIDIKKSTIPEINQKFVDSILYIMPKNSGNYTEILGDFYQKPISKDALKLDIIKASNLYDKNNEISFEGLEEKFNNIFKKHVKRDSYFKIKSGIFETKEDIDSSLFGKNKEVDKDIEKTKAFIEEQKKNEAERKKNFLRYRKHAISNLGASSCIFEDSHLNFLEKSNRYEFELLDYQFLNGEFAYKITFTPKRKEDFKGVIYVNTDDFAIIRLDYENVKPLKKFRLLGISFSHYQTKGTYIYSKNNTDKYALKYAEVELGSKFGIKRPLKIIEKNKHTKGRRKQNEISTDIHFQVANIVKKELVVFENESITETIFNSFKEKAKVKPTYLPKYDPEFWKGYNVMEPNQAIKDFKSIE</sequence>
<keyword evidence="3" id="KW-1185">Reference proteome</keyword>
<accession>A0AAE3JK30</accession>
<keyword evidence="1" id="KW-0732">Signal</keyword>
<evidence type="ECO:0000313" key="3">
    <source>
        <dbReference type="Proteomes" id="UP001199795"/>
    </source>
</evidence>
<dbReference type="GO" id="GO:0004180">
    <property type="term" value="F:carboxypeptidase activity"/>
    <property type="evidence" value="ECO:0007669"/>
    <property type="project" value="UniProtKB-KW"/>
</dbReference>
<dbReference type="EMBL" id="JAKKDU010000004">
    <property type="protein sequence ID" value="MCF7567683.1"/>
    <property type="molecule type" value="Genomic_DNA"/>
</dbReference>
<name>A0AAE3JK30_9FLAO</name>
<dbReference type="AlphaFoldDB" id="A0AAE3JK30"/>
<protein>
    <submittedName>
        <fullName evidence="2">Carboxypeptidase-like regulatory domain-containing protein</fullName>
    </submittedName>
</protein>
<feature type="chain" id="PRO_5042032668" evidence="1">
    <location>
        <begin position="21"/>
        <end position="509"/>
    </location>
</feature>
<evidence type="ECO:0000313" key="2">
    <source>
        <dbReference type="EMBL" id="MCF7567683.1"/>
    </source>
</evidence>
<dbReference type="RefSeq" id="WP_237239031.1">
    <property type="nucleotide sequence ID" value="NZ_JAKKDU010000004.1"/>
</dbReference>
<organism evidence="2 3">
    <name type="scientific">Wocania arenilitoris</name>
    <dbReference type="NCBI Taxonomy" id="2044858"/>
    <lineage>
        <taxon>Bacteria</taxon>
        <taxon>Pseudomonadati</taxon>
        <taxon>Bacteroidota</taxon>
        <taxon>Flavobacteriia</taxon>
        <taxon>Flavobacteriales</taxon>
        <taxon>Flavobacteriaceae</taxon>
        <taxon>Wocania</taxon>
    </lineage>
</organism>
<keyword evidence="2" id="KW-0121">Carboxypeptidase</keyword>
<gene>
    <name evidence="2" type="ORF">L3X37_04800</name>
</gene>
<keyword evidence="2" id="KW-0378">Hydrolase</keyword>
<feature type="signal peptide" evidence="1">
    <location>
        <begin position="1"/>
        <end position="20"/>
    </location>
</feature>